<dbReference type="SUPFAM" id="SSF50199">
    <property type="entry name" value="Staphylococcal nuclease"/>
    <property type="match status" value="1"/>
</dbReference>
<evidence type="ECO:0000313" key="3">
    <source>
        <dbReference type="Proteomes" id="UP001517376"/>
    </source>
</evidence>
<evidence type="ECO:0000259" key="1">
    <source>
        <dbReference type="PROSITE" id="PS50830"/>
    </source>
</evidence>
<proteinExistence type="predicted"/>
<dbReference type="InterPro" id="IPR035437">
    <property type="entry name" value="SNase_OB-fold_sf"/>
</dbReference>
<dbReference type="PROSITE" id="PS50830">
    <property type="entry name" value="TNASE_3"/>
    <property type="match status" value="1"/>
</dbReference>
<gene>
    <name evidence="2" type="ORF">GU920_04845</name>
</gene>
<feature type="domain" description="TNase-like" evidence="1">
    <location>
        <begin position="74"/>
        <end position="153"/>
    </location>
</feature>
<dbReference type="RefSeq" id="WP_161765815.1">
    <property type="nucleotide sequence ID" value="NZ_JAAATW010000001.1"/>
</dbReference>
<protein>
    <recommendedName>
        <fullName evidence="1">TNase-like domain-containing protein</fullName>
    </recommendedName>
</protein>
<dbReference type="InterPro" id="IPR016071">
    <property type="entry name" value="Staphylococal_nuclease_OB-fold"/>
</dbReference>
<comment type="caution">
    <text evidence="2">The sequence shown here is derived from an EMBL/GenBank/DDBJ whole genome shotgun (WGS) entry which is preliminary data.</text>
</comment>
<dbReference type="Pfam" id="PF00565">
    <property type="entry name" value="SNase"/>
    <property type="match status" value="1"/>
</dbReference>
<accession>A0ABW9Y3Z5</accession>
<keyword evidence="3" id="KW-1185">Reference proteome</keyword>
<reference evidence="3" key="1">
    <citation type="submission" date="2020-01" db="EMBL/GenBank/DDBJ databases">
        <title>Sphingomonas sp. strain CSW-10.</title>
        <authorList>
            <person name="Chen W.-M."/>
        </authorList>
    </citation>
    <scope>NUCLEOTIDE SEQUENCE [LARGE SCALE GENOMIC DNA]</scope>
    <source>
        <strain evidence="3">CCP-1</strain>
    </source>
</reference>
<organism evidence="2 3">
    <name type="scientific">Paragemmobacter ruber</name>
    <dbReference type="NCBI Taxonomy" id="1985673"/>
    <lineage>
        <taxon>Bacteria</taxon>
        <taxon>Pseudomonadati</taxon>
        <taxon>Pseudomonadota</taxon>
        <taxon>Alphaproteobacteria</taxon>
        <taxon>Rhodobacterales</taxon>
        <taxon>Paracoccaceae</taxon>
        <taxon>Paragemmobacter</taxon>
    </lineage>
</organism>
<sequence>MRLFRSLFRSLFAPQHPKTLTTPEVEILPRFRPLEQASRAPFSPAASVSPIARSVPPPPAPYAEQRVIRGRCWVVDGDTIVIDKIHIRLSGIDAPELDHPLGQRAKWALHALCKGQVITAIADGSVSHERTVAICRLPDGRDLAEEMVKAGLALDWPKYSGGRYRHLETEDARRKLWRANARQKGRMVVDRGGD</sequence>
<name>A0ABW9Y3Z5_9RHOB</name>
<dbReference type="SMART" id="SM00318">
    <property type="entry name" value="SNc"/>
    <property type="match status" value="1"/>
</dbReference>
<dbReference type="Gene3D" id="2.40.50.90">
    <property type="match status" value="1"/>
</dbReference>
<evidence type="ECO:0000313" key="2">
    <source>
        <dbReference type="EMBL" id="NBE06851.1"/>
    </source>
</evidence>
<dbReference type="EMBL" id="JAAATW010000001">
    <property type="protein sequence ID" value="NBE06851.1"/>
    <property type="molecule type" value="Genomic_DNA"/>
</dbReference>
<dbReference type="Proteomes" id="UP001517376">
    <property type="component" value="Unassembled WGS sequence"/>
</dbReference>